<dbReference type="CDD" id="cd10538">
    <property type="entry name" value="SET_SETDB-like"/>
    <property type="match status" value="1"/>
</dbReference>
<dbReference type="GO" id="GO:0042054">
    <property type="term" value="F:histone methyltransferase activity"/>
    <property type="evidence" value="ECO:0007669"/>
    <property type="project" value="InterPro"/>
</dbReference>
<feature type="compositionally biased region" description="Basic and acidic residues" evidence="8">
    <location>
        <begin position="61"/>
        <end position="82"/>
    </location>
</feature>
<evidence type="ECO:0000256" key="2">
    <source>
        <dbReference type="ARBA" id="ARBA00004286"/>
    </source>
</evidence>
<dbReference type="InterPro" id="IPR001214">
    <property type="entry name" value="SET_dom"/>
</dbReference>
<dbReference type="Gramene" id="OE9A000960T1">
    <property type="protein sequence ID" value="OE9A000960C1"/>
    <property type="gene ID" value="OE9A000960"/>
</dbReference>
<keyword evidence="3" id="KW-0158">Chromosome</keyword>
<dbReference type="SMART" id="SM00468">
    <property type="entry name" value="PreSET"/>
    <property type="match status" value="1"/>
</dbReference>
<dbReference type="Pfam" id="PF10440">
    <property type="entry name" value="WIYLD"/>
    <property type="match status" value="1"/>
</dbReference>
<feature type="domain" description="SET" evidence="9">
    <location>
        <begin position="531"/>
        <end position="665"/>
    </location>
</feature>
<dbReference type="GO" id="GO:0008270">
    <property type="term" value="F:zinc ion binding"/>
    <property type="evidence" value="ECO:0007669"/>
    <property type="project" value="InterPro"/>
</dbReference>
<evidence type="ECO:0000256" key="7">
    <source>
        <dbReference type="ARBA" id="ARBA00023242"/>
    </source>
</evidence>
<dbReference type="Gene3D" id="1.10.8.850">
    <property type="entry name" value="Histone-lysine N methyltransferase , C-terminal domain-like"/>
    <property type="match status" value="1"/>
</dbReference>
<evidence type="ECO:0000259" key="9">
    <source>
        <dbReference type="PROSITE" id="PS50280"/>
    </source>
</evidence>
<name>A0A8S0RF16_OLEEU</name>
<reference evidence="11 12" key="1">
    <citation type="submission" date="2019-12" db="EMBL/GenBank/DDBJ databases">
        <authorList>
            <person name="Alioto T."/>
            <person name="Alioto T."/>
            <person name="Gomez Garrido J."/>
        </authorList>
    </citation>
    <scope>NUCLEOTIDE SEQUENCE [LARGE SCALE GENOMIC DNA]</scope>
</reference>
<dbReference type="InterPro" id="IPR018848">
    <property type="entry name" value="WIYLD_domain"/>
</dbReference>
<evidence type="ECO:0000259" key="10">
    <source>
        <dbReference type="PROSITE" id="PS50867"/>
    </source>
</evidence>
<evidence type="ECO:0000313" key="11">
    <source>
        <dbReference type="EMBL" id="CAA2977610.1"/>
    </source>
</evidence>
<dbReference type="Pfam" id="PF05033">
    <property type="entry name" value="Pre-SET"/>
    <property type="match status" value="1"/>
</dbReference>
<organism evidence="11 12">
    <name type="scientific">Olea europaea subsp. europaea</name>
    <dbReference type="NCBI Taxonomy" id="158383"/>
    <lineage>
        <taxon>Eukaryota</taxon>
        <taxon>Viridiplantae</taxon>
        <taxon>Streptophyta</taxon>
        <taxon>Embryophyta</taxon>
        <taxon>Tracheophyta</taxon>
        <taxon>Spermatophyta</taxon>
        <taxon>Magnoliopsida</taxon>
        <taxon>eudicotyledons</taxon>
        <taxon>Gunneridae</taxon>
        <taxon>Pentapetalae</taxon>
        <taxon>asterids</taxon>
        <taxon>lamiids</taxon>
        <taxon>Lamiales</taxon>
        <taxon>Oleaceae</taxon>
        <taxon>Oleeae</taxon>
        <taxon>Olea</taxon>
    </lineage>
</organism>
<keyword evidence="7" id="KW-0539">Nucleus</keyword>
<evidence type="ECO:0000256" key="5">
    <source>
        <dbReference type="ARBA" id="ARBA00022723"/>
    </source>
</evidence>
<dbReference type="Proteomes" id="UP000594638">
    <property type="component" value="Unassembled WGS sequence"/>
</dbReference>
<evidence type="ECO:0000256" key="8">
    <source>
        <dbReference type="SAM" id="MobiDB-lite"/>
    </source>
</evidence>
<keyword evidence="4" id="KW-0808">Transferase</keyword>
<dbReference type="InterPro" id="IPR007728">
    <property type="entry name" value="Pre-SET_dom"/>
</dbReference>
<dbReference type="SMART" id="SM00317">
    <property type="entry name" value="SET"/>
    <property type="match status" value="1"/>
</dbReference>
<evidence type="ECO:0000256" key="4">
    <source>
        <dbReference type="ARBA" id="ARBA00022679"/>
    </source>
</evidence>
<dbReference type="PANTHER" id="PTHR46450">
    <property type="entry name" value="INACTIVE HISTONE-LYSINE N-METHYLTRANSFERASE SUVR1-RELATED"/>
    <property type="match status" value="1"/>
</dbReference>
<dbReference type="InterPro" id="IPR025776">
    <property type="entry name" value="SUVR4/1/2"/>
</dbReference>
<protein>
    <submittedName>
        <fullName evidence="11">Probable inactive histone-lysine N-methyltransferase SUVR2 isoform X1</fullName>
    </submittedName>
</protein>
<dbReference type="PROSITE" id="PS50280">
    <property type="entry name" value="SET"/>
    <property type="match status" value="1"/>
</dbReference>
<sequence length="699" mass="79326">MAPNPRVLKAFSAMNKLGIATERVRPVLKKLLLLYDENWELIEEGNYRALADAIFDDADDKLTSEKNGDPEPPSEKPHERWSKLTSSKDNGIKNLELEADKIPQSSNRTRLLNVHRAPVQNEGKYSVQFVLSPVEKISSTQGASDVQYTNRVSRDPGLGFPKRETIRDCNFDNVSNTSKKQRINCSPQFSLPASNVGPGSVETFLLRDKTKKNEGSGSAHDYSTIFQTIHDIASSTCGRVIVSLKCHRTLLQQNFHISNFDDVLKFMETKYPRSDNCFGPQFSLVKYLKKLCEGYVEFGAILADKSLSCNLPYHDIRQTSAPKRDDLRIDYPSTNMDKKVVNYSGSSDSVALVVAQRQPMNKINGKRVACSRISDITNGTEKVTISLLHEIGGEDLPKFNYIPENIIYQSAYVHISLARIADEDCCSSCTGDCLSSSVPCACARDTRGEFAYTPKGLLTEEFLRSCISMKLKPQEHYQFFCQDCPLERAKNAYSPEKCKGHLEKKFIKECWRKCGCNMKCGNRVVQRGITRKLQVFVTNKSKGWGLRTLEKLPKGAFVCEYAGEVLTNMELYERNNSSTGKYRHTYPVLLDSDWCSEKILNDEDALCLDATYYGNVSRFINHRCFDSNLLEVPVQVETPDRHYYHIAFFTKREVNAYEELTWDYGIDFEDYNHPIKAFQCSCGSEYCRDNGKKIVTSTF</sequence>
<dbReference type="OrthoDB" id="308383at2759"/>
<keyword evidence="6" id="KW-0862">Zinc</keyword>
<dbReference type="PANTHER" id="PTHR46450:SF24">
    <property type="entry name" value="HISTONE-LYSINE N-METHYLTRANSFERASE SUVR4"/>
    <property type="match status" value="1"/>
</dbReference>
<dbReference type="Pfam" id="PF00856">
    <property type="entry name" value="SET"/>
    <property type="match status" value="1"/>
</dbReference>
<comment type="caution">
    <text evidence="11">The sequence shown here is derived from an EMBL/GenBank/DDBJ whole genome shotgun (WGS) entry which is preliminary data.</text>
</comment>
<dbReference type="GO" id="GO:0005634">
    <property type="term" value="C:nucleus"/>
    <property type="evidence" value="ECO:0007669"/>
    <property type="project" value="UniProtKB-SubCell"/>
</dbReference>
<dbReference type="InterPro" id="IPR046341">
    <property type="entry name" value="SET_dom_sf"/>
</dbReference>
<dbReference type="GO" id="GO:0005694">
    <property type="term" value="C:chromosome"/>
    <property type="evidence" value="ECO:0007669"/>
    <property type="project" value="UniProtKB-SubCell"/>
</dbReference>
<dbReference type="PROSITE" id="PS51580">
    <property type="entry name" value="SAM_MT43_3"/>
    <property type="match status" value="1"/>
</dbReference>
<dbReference type="InterPro" id="IPR043017">
    <property type="entry name" value="WIYLD_dom_sf"/>
</dbReference>
<gene>
    <name evidence="11" type="ORF">OLEA9_A000960</name>
</gene>
<dbReference type="PROSITE" id="PS50867">
    <property type="entry name" value="PRE_SET"/>
    <property type="match status" value="1"/>
</dbReference>
<evidence type="ECO:0000313" key="12">
    <source>
        <dbReference type="Proteomes" id="UP000594638"/>
    </source>
</evidence>
<dbReference type="FunFam" id="2.170.270.10:FF:000046">
    <property type="entry name" value="SET-domain containing protein lysine methyltransferase family protein"/>
    <property type="match status" value="1"/>
</dbReference>
<dbReference type="AlphaFoldDB" id="A0A8S0RF16"/>
<evidence type="ECO:0000256" key="6">
    <source>
        <dbReference type="ARBA" id="ARBA00022833"/>
    </source>
</evidence>
<proteinExistence type="predicted"/>
<accession>A0A8S0RF16</accession>
<dbReference type="Gene3D" id="2.170.270.10">
    <property type="entry name" value="SET domain"/>
    <property type="match status" value="1"/>
</dbReference>
<keyword evidence="12" id="KW-1185">Reference proteome</keyword>
<dbReference type="EMBL" id="CACTIH010003610">
    <property type="protein sequence ID" value="CAA2977610.1"/>
    <property type="molecule type" value="Genomic_DNA"/>
</dbReference>
<dbReference type="SUPFAM" id="SSF82199">
    <property type="entry name" value="SET domain"/>
    <property type="match status" value="1"/>
</dbReference>
<feature type="region of interest" description="Disordered" evidence="8">
    <location>
        <begin position="61"/>
        <end position="87"/>
    </location>
</feature>
<evidence type="ECO:0000256" key="3">
    <source>
        <dbReference type="ARBA" id="ARBA00022454"/>
    </source>
</evidence>
<evidence type="ECO:0000256" key="1">
    <source>
        <dbReference type="ARBA" id="ARBA00004123"/>
    </source>
</evidence>
<comment type="subcellular location">
    <subcellularLocation>
        <location evidence="2">Chromosome</location>
    </subcellularLocation>
    <subcellularLocation>
        <location evidence="1">Nucleus</location>
    </subcellularLocation>
</comment>
<feature type="domain" description="Pre-SET" evidence="10">
    <location>
        <begin position="425"/>
        <end position="528"/>
    </location>
</feature>
<keyword evidence="5" id="KW-0479">Metal-binding</keyword>